<dbReference type="PANTHER" id="PTHR30055">
    <property type="entry name" value="HTH-TYPE TRANSCRIPTIONAL REGULATOR RUTR"/>
    <property type="match status" value="1"/>
</dbReference>
<sequence length="191" mass="20700">MAGQAPPERADAARNRQRILDAALRIVDEEGAKALTMNGVAHASGIGVGTVYRRFGDISALLLALLDHSERRLQAAFLSGPPPLGPGAPAAERLRAFVQTYARHTLDAEELLLAAEKASATARYKSDPYRVVHTHVQMLIREARPELDAPVLAHLLLGAFQPSLLVHLRRELDVSVERLEASLDQLLGALV</sequence>
<gene>
    <name evidence="4" type="ORF">H9Y04_15645</name>
</gene>
<evidence type="ECO:0000256" key="1">
    <source>
        <dbReference type="ARBA" id="ARBA00023125"/>
    </source>
</evidence>
<dbReference type="PANTHER" id="PTHR30055:SF209">
    <property type="entry name" value="POSSIBLE TRANSCRIPTIONAL REGULATORY PROTEIN (PROBABLY TETR-FAMILY)"/>
    <property type="match status" value="1"/>
</dbReference>
<comment type="caution">
    <text evidence="4">The sequence shown here is derived from an EMBL/GenBank/DDBJ whole genome shotgun (WGS) entry which is preliminary data.</text>
</comment>
<protein>
    <submittedName>
        <fullName evidence="4">TetR/AcrR family transcriptional regulator</fullName>
    </submittedName>
</protein>
<evidence type="ECO:0000313" key="4">
    <source>
        <dbReference type="EMBL" id="MBC9714001.1"/>
    </source>
</evidence>
<dbReference type="Pfam" id="PF00440">
    <property type="entry name" value="TetR_N"/>
    <property type="match status" value="1"/>
</dbReference>
<evidence type="ECO:0000259" key="3">
    <source>
        <dbReference type="PROSITE" id="PS50977"/>
    </source>
</evidence>
<dbReference type="Proteomes" id="UP000642284">
    <property type="component" value="Unassembled WGS sequence"/>
</dbReference>
<dbReference type="SUPFAM" id="SSF46689">
    <property type="entry name" value="Homeodomain-like"/>
    <property type="match status" value="1"/>
</dbReference>
<keyword evidence="5" id="KW-1185">Reference proteome</keyword>
<feature type="DNA-binding region" description="H-T-H motif" evidence="2">
    <location>
        <begin position="36"/>
        <end position="55"/>
    </location>
</feature>
<keyword evidence="1 2" id="KW-0238">DNA-binding</keyword>
<dbReference type="PROSITE" id="PS50977">
    <property type="entry name" value="HTH_TETR_2"/>
    <property type="match status" value="1"/>
</dbReference>
<proteinExistence type="predicted"/>
<dbReference type="InterPro" id="IPR050109">
    <property type="entry name" value="HTH-type_TetR-like_transc_reg"/>
</dbReference>
<dbReference type="PRINTS" id="PR00455">
    <property type="entry name" value="HTHTETR"/>
</dbReference>
<organism evidence="4 5">
    <name type="scientific">Streptomyces polyasparticus</name>
    <dbReference type="NCBI Taxonomy" id="2767826"/>
    <lineage>
        <taxon>Bacteria</taxon>
        <taxon>Bacillati</taxon>
        <taxon>Actinomycetota</taxon>
        <taxon>Actinomycetes</taxon>
        <taxon>Kitasatosporales</taxon>
        <taxon>Streptomycetaceae</taxon>
        <taxon>Streptomyces</taxon>
    </lineage>
</organism>
<dbReference type="InterPro" id="IPR009057">
    <property type="entry name" value="Homeodomain-like_sf"/>
</dbReference>
<dbReference type="Gene3D" id="1.10.357.10">
    <property type="entry name" value="Tetracycline Repressor, domain 2"/>
    <property type="match status" value="1"/>
</dbReference>
<evidence type="ECO:0000256" key="2">
    <source>
        <dbReference type="PROSITE-ProRule" id="PRU00335"/>
    </source>
</evidence>
<evidence type="ECO:0000313" key="5">
    <source>
        <dbReference type="Proteomes" id="UP000642284"/>
    </source>
</evidence>
<accession>A0ABR7SES0</accession>
<reference evidence="4 5" key="1">
    <citation type="submission" date="2020-08" db="EMBL/GenBank/DDBJ databases">
        <title>Genemic of Streptomyces polyaspartic.</title>
        <authorList>
            <person name="Liu W."/>
        </authorList>
    </citation>
    <scope>NUCLEOTIDE SEQUENCE [LARGE SCALE GENOMIC DNA]</scope>
    <source>
        <strain evidence="4 5">TRM66268-LWL</strain>
    </source>
</reference>
<name>A0ABR7SES0_9ACTN</name>
<feature type="domain" description="HTH tetR-type" evidence="3">
    <location>
        <begin position="13"/>
        <end position="73"/>
    </location>
</feature>
<dbReference type="InterPro" id="IPR001647">
    <property type="entry name" value="HTH_TetR"/>
</dbReference>
<dbReference type="EMBL" id="JACTVJ010000007">
    <property type="protein sequence ID" value="MBC9714001.1"/>
    <property type="molecule type" value="Genomic_DNA"/>
</dbReference>